<accession>A0A1R7QGX9</accession>
<evidence type="ECO:0000256" key="1">
    <source>
        <dbReference type="ARBA" id="ARBA00022737"/>
    </source>
</evidence>
<dbReference type="SUPFAM" id="SSF48452">
    <property type="entry name" value="TPR-like"/>
    <property type="match status" value="1"/>
</dbReference>
<dbReference type="PANTHER" id="PTHR45586:SF1">
    <property type="entry name" value="LIPOPOLYSACCHARIDE ASSEMBLY PROTEIN B"/>
    <property type="match status" value="1"/>
</dbReference>
<keyword evidence="1" id="KW-0677">Repeat</keyword>
<evidence type="ECO:0000256" key="2">
    <source>
        <dbReference type="ARBA" id="ARBA00022803"/>
    </source>
</evidence>
<gene>
    <name evidence="3" type="ORF">ACNJC6_03215</name>
</gene>
<dbReference type="InterPro" id="IPR019734">
    <property type="entry name" value="TPR_rpt"/>
</dbReference>
<dbReference type="InterPro" id="IPR011990">
    <property type="entry name" value="TPR-like_helical_dom_sf"/>
</dbReference>
<dbReference type="InterPro" id="IPR013360">
    <property type="entry name" value="Pilus_4_PilW"/>
</dbReference>
<dbReference type="EMBL" id="FUUY01000015">
    <property type="protein sequence ID" value="SJX23544.1"/>
    <property type="molecule type" value="Genomic_DNA"/>
</dbReference>
<protein>
    <submittedName>
        <fullName evidence="3">Tetratricopeptide repeat protein</fullName>
    </submittedName>
</protein>
<dbReference type="InterPro" id="IPR051012">
    <property type="entry name" value="CellSynth/LPSAsmb/PSIAsmb"/>
</dbReference>
<dbReference type="Pfam" id="PF13432">
    <property type="entry name" value="TPR_16"/>
    <property type="match status" value="2"/>
</dbReference>
<dbReference type="PANTHER" id="PTHR45586">
    <property type="entry name" value="TPR REPEAT-CONTAINING PROTEIN PA4667"/>
    <property type="match status" value="1"/>
</dbReference>
<dbReference type="Pfam" id="PF13181">
    <property type="entry name" value="TPR_8"/>
    <property type="match status" value="1"/>
</dbReference>
<sequence>MKKPVSKLYLALTLGVTVWYLVGCQTVNTKGDPSKAVQVRTQLAAEYIKSNDYDAAKRTLDQALDIDSRDASANMMMGVLLQREGSPQNVEKAERYFKHAIAAEPKNAQARNNYGTYLYQIGRYNDAIDQLQVAGSTLGYDQRYRALENLGRAYLQVGRVAEAEAAFKQALQVNSGAYLAMIEMAEISYLRQQNAEATQYYEQFVRAVGEKNLDARALWIGIRIARANHDTMGSQVLVNQLRALYPDSQEYKRYLQLQYTTEAVWK</sequence>
<dbReference type="Proteomes" id="UP000196240">
    <property type="component" value="Unassembled WGS sequence"/>
</dbReference>
<organism evidence="3 4">
    <name type="scientific">Acinetobacter johnsonii</name>
    <dbReference type="NCBI Taxonomy" id="40214"/>
    <lineage>
        <taxon>Bacteria</taxon>
        <taxon>Pseudomonadati</taxon>
        <taxon>Pseudomonadota</taxon>
        <taxon>Gammaproteobacteria</taxon>
        <taxon>Moraxellales</taxon>
        <taxon>Moraxellaceae</taxon>
        <taxon>Acinetobacter</taxon>
    </lineage>
</organism>
<dbReference type="PROSITE" id="PS50005">
    <property type="entry name" value="TPR"/>
    <property type="match status" value="2"/>
</dbReference>
<dbReference type="RefSeq" id="WP_087014670.1">
    <property type="nucleotide sequence ID" value="NZ_CP068195.1"/>
</dbReference>
<dbReference type="Gene3D" id="1.25.40.10">
    <property type="entry name" value="Tetratricopeptide repeat domain"/>
    <property type="match status" value="1"/>
</dbReference>
<keyword evidence="2" id="KW-0802">TPR repeat</keyword>
<dbReference type="NCBIfam" id="TIGR02521">
    <property type="entry name" value="type_IV_pilW"/>
    <property type="match status" value="1"/>
</dbReference>
<dbReference type="SMART" id="SM00028">
    <property type="entry name" value="TPR"/>
    <property type="match status" value="3"/>
</dbReference>
<name>A0A1R7QGX9_ACIJO</name>
<evidence type="ECO:0000313" key="3">
    <source>
        <dbReference type="EMBL" id="SJX23544.1"/>
    </source>
</evidence>
<reference evidence="3 4" key="1">
    <citation type="submission" date="2017-02" db="EMBL/GenBank/DDBJ databases">
        <authorList>
            <person name="Peterson S.W."/>
        </authorList>
    </citation>
    <scope>NUCLEOTIDE SEQUENCE [LARGE SCALE GENOMIC DNA]</scope>
    <source>
        <strain evidence="3">C6</strain>
    </source>
</reference>
<proteinExistence type="predicted"/>
<dbReference type="AlphaFoldDB" id="A0A1R7QGX9"/>
<evidence type="ECO:0000313" key="4">
    <source>
        <dbReference type="Proteomes" id="UP000196240"/>
    </source>
</evidence>